<dbReference type="EMBL" id="JXTB01000124">
    <property type="protein sequence ID" value="PON61048.1"/>
    <property type="molecule type" value="Genomic_DNA"/>
</dbReference>
<evidence type="ECO:0000313" key="1">
    <source>
        <dbReference type="EMBL" id="PON61048.1"/>
    </source>
</evidence>
<protein>
    <submittedName>
        <fullName evidence="1">Uncharacterized protein</fullName>
    </submittedName>
</protein>
<name>A0A2P5CJ32_PARAD</name>
<keyword evidence="2" id="KW-1185">Reference proteome</keyword>
<dbReference type="Proteomes" id="UP000237105">
    <property type="component" value="Unassembled WGS sequence"/>
</dbReference>
<evidence type="ECO:0000313" key="2">
    <source>
        <dbReference type="Proteomes" id="UP000237105"/>
    </source>
</evidence>
<dbReference type="OrthoDB" id="410267at2759"/>
<organism evidence="1 2">
    <name type="scientific">Parasponia andersonii</name>
    <name type="common">Sponia andersonii</name>
    <dbReference type="NCBI Taxonomy" id="3476"/>
    <lineage>
        <taxon>Eukaryota</taxon>
        <taxon>Viridiplantae</taxon>
        <taxon>Streptophyta</taxon>
        <taxon>Embryophyta</taxon>
        <taxon>Tracheophyta</taxon>
        <taxon>Spermatophyta</taxon>
        <taxon>Magnoliopsida</taxon>
        <taxon>eudicotyledons</taxon>
        <taxon>Gunneridae</taxon>
        <taxon>Pentapetalae</taxon>
        <taxon>rosids</taxon>
        <taxon>fabids</taxon>
        <taxon>Rosales</taxon>
        <taxon>Cannabaceae</taxon>
        <taxon>Parasponia</taxon>
    </lineage>
</organism>
<proteinExistence type="predicted"/>
<sequence>MGKKVQKWRREKRGLSLTSNKWVATRWRILIQCVCGASYTGYDQSTLDTVSLFKDIGAGAGTLYPNDAARPYWGS</sequence>
<gene>
    <name evidence="1" type="ORF">PanWU01x14_148340</name>
</gene>
<accession>A0A2P5CJ32</accession>
<dbReference type="AlphaFoldDB" id="A0A2P5CJ32"/>
<reference evidence="2" key="1">
    <citation type="submission" date="2016-06" db="EMBL/GenBank/DDBJ databases">
        <title>Parallel loss of symbiosis genes in relatives of nitrogen-fixing non-legume Parasponia.</title>
        <authorList>
            <person name="Van Velzen R."/>
            <person name="Holmer R."/>
            <person name="Bu F."/>
            <person name="Rutten L."/>
            <person name="Van Zeijl A."/>
            <person name="Liu W."/>
            <person name="Santuari L."/>
            <person name="Cao Q."/>
            <person name="Sharma T."/>
            <person name="Shen D."/>
            <person name="Roswanjaya Y."/>
            <person name="Wardhani T."/>
            <person name="Kalhor M.S."/>
            <person name="Jansen J."/>
            <person name="Van den Hoogen J."/>
            <person name="Gungor B."/>
            <person name="Hartog M."/>
            <person name="Hontelez J."/>
            <person name="Verver J."/>
            <person name="Yang W.-C."/>
            <person name="Schijlen E."/>
            <person name="Repin R."/>
            <person name="Schilthuizen M."/>
            <person name="Schranz E."/>
            <person name="Heidstra R."/>
            <person name="Miyata K."/>
            <person name="Fedorova E."/>
            <person name="Kohlen W."/>
            <person name="Bisseling T."/>
            <person name="Smit S."/>
            <person name="Geurts R."/>
        </authorList>
    </citation>
    <scope>NUCLEOTIDE SEQUENCE [LARGE SCALE GENOMIC DNA]</scope>
    <source>
        <strain evidence="2">cv. WU1-14</strain>
    </source>
</reference>
<comment type="caution">
    <text evidence="1">The sequence shown here is derived from an EMBL/GenBank/DDBJ whole genome shotgun (WGS) entry which is preliminary data.</text>
</comment>